<sequence>MKHKNIYLLLLVFTISIISQAQQTPAAVQSKSVLILNATAHLGNGEIIENSAIGFVNGKINLVANAQLIRLAKDAYDITIDGSGKHVYPGFIAPNSTLGLVEIDAVKSSDDEGEIGIMKPHIRSIIAYTADSKVIETVRPNGILMAQITPREGRIAGSSSIVQLDAWHWQDALIKENDGIHINFPSTFKRTGSWFEPGNIEANKDYSKQISELTAFFSDAKAYLADQSKERNLVLESTKGLFDGSQTLFVNANEEKQITDAVQFAKQNGIKKMVIVGGYEAYKTAELLQKNNVGVLLRRVHEMPENEDDDIDLPYKSAKLLTDKGVLVGLENSGSHERMNTRNLPFLAGTCAAYGMEKEQALKLITSNTAKILGIEAQCGTLEEGKDATLFISEGDALDMRTNKLTNAFIQGRMISLETHQTKLNERYKTKYNQK</sequence>
<gene>
    <name evidence="3" type="ORF">SAMN05444372_10343</name>
</gene>
<dbReference type="RefSeq" id="WP_073017475.1">
    <property type="nucleotide sequence ID" value="NZ_FQWF01000003.1"/>
</dbReference>
<keyword evidence="1" id="KW-0732">Signal</keyword>
<dbReference type="Pfam" id="PF01979">
    <property type="entry name" value="Amidohydro_1"/>
    <property type="match status" value="1"/>
</dbReference>
<dbReference type="Gene3D" id="3.20.20.140">
    <property type="entry name" value="Metal-dependent hydrolases"/>
    <property type="match status" value="1"/>
</dbReference>
<accession>A0A1M5HMV7</accession>
<feature type="domain" description="Amidohydrolase-related" evidence="2">
    <location>
        <begin position="351"/>
        <end position="407"/>
    </location>
</feature>
<dbReference type="PANTHER" id="PTHR43135">
    <property type="entry name" value="ALPHA-D-RIBOSE 1-METHYLPHOSPHONATE 5-TRIPHOSPHATE DIPHOSPHATASE"/>
    <property type="match status" value="1"/>
</dbReference>
<evidence type="ECO:0000259" key="2">
    <source>
        <dbReference type="Pfam" id="PF01979"/>
    </source>
</evidence>
<dbReference type="Proteomes" id="UP000184020">
    <property type="component" value="Unassembled WGS sequence"/>
</dbReference>
<dbReference type="GO" id="GO:0016810">
    <property type="term" value="F:hydrolase activity, acting on carbon-nitrogen (but not peptide) bonds"/>
    <property type="evidence" value="ECO:0007669"/>
    <property type="project" value="InterPro"/>
</dbReference>
<keyword evidence="4" id="KW-1185">Reference proteome</keyword>
<dbReference type="InterPro" id="IPR011059">
    <property type="entry name" value="Metal-dep_hydrolase_composite"/>
</dbReference>
<evidence type="ECO:0000313" key="3">
    <source>
        <dbReference type="EMBL" id="SHG17299.1"/>
    </source>
</evidence>
<dbReference type="SUPFAM" id="SSF51556">
    <property type="entry name" value="Metallo-dependent hydrolases"/>
    <property type="match status" value="1"/>
</dbReference>
<dbReference type="InterPro" id="IPR051781">
    <property type="entry name" value="Metallo-dep_Hydrolase"/>
</dbReference>
<proteinExistence type="predicted"/>
<dbReference type="STRING" id="229205.SAMN05444372_10343"/>
<feature type="chain" id="PRO_5012319019" evidence="1">
    <location>
        <begin position="22"/>
        <end position="435"/>
    </location>
</feature>
<name>A0A1M5HMV7_9FLAO</name>
<dbReference type="OrthoDB" id="783596at2"/>
<feature type="signal peptide" evidence="1">
    <location>
        <begin position="1"/>
        <end position="21"/>
    </location>
</feature>
<evidence type="ECO:0000313" key="4">
    <source>
        <dbReference type="Proteomes" id="UP000184020"/>
    </source>
</evidence>
<reference evidence="4" key="1">
    <citation type="submission" date="2016-11" db="EMBL/GenBank/DDBJ databases">
        <authorList>
            <person name="Varghese N."/>
            <person name="Submissions S."/>
        </authorList>
    </citation>
    <scope>NUCLEOTIDE SEQUENCE [LARGE SCALE GENOMIC DNA]</scope>
    <source>
        <strain evidence="4">DSM 17659</strain>
    </source>
</reference>
<dbReference type="EMBL" id="FQWF01000003">
    <property type="protein sequence ID" value="SHG17299.1"/>
    <property type="molecule type" value="Genomic_DNA"/>
</dbReference>
<dbReference type="InterPro" id="IPR006680">
    <property type="entry name" value="Amidohydro-rel"/>
</dbReference>
<dbReference type="PANTHER" id="PTHR43135:SF3">
    <property type="entry name" value="ALPHA-D-RIBOSE 1-METHYLPHOSPHONATE 5-TRIPHOSPHATE DIPHOSPHATASE"/>
    <property type="match status" value="1"/>
</dbReference>
<dbReference type="InterPro" id="IPR032466">
    <property type="entry name" value="Metal_Hydrolase"/>
</dbReference>
<protein>
    <submittedName>
        <fullName evidence="3">Imidazolonepropionase</fullName>
    </submittedName>
</protein>
<organism evidence="3 4">
    <name type="scientific">Flavobacterium micromati</name>
    <dbReference type="NCBI Taxonomy" id="229205"/>
    <lineage>
        <taxon>Bacteria</taxon>
        <taxon>Pseudomonadati</taxon>
        <taxon>Bacteroidota</taxon>
        <taxon>Flavobacteriia</taxon>
        <taxon>Flavobacteriales</taxon>
        <taxon>Flavobacteriaceae</taxon>
        <taxon>Flavobacterium</taxon>
    </lineage>
</organism>
<dbReference type="AlphaFoldDB" id="A0A1M5HMV7"/>
<dbReference type="SUPFAM" id="SSF51338">
    <property type="entry name" value="Composite domain of metallo-dependent hydrolases"/>
    <property type="match status" value="1"/>
</dbReference>
<evidence type="ECO:0000256" key="1">
    <source>
        <dbReference type="SAM" id="SignalP"/>
    </source>
</evidence>